<dbReference type="InterPro" id="IPR027417">
    <property type="entry name" value="P-loop_NTPase"/>
</dbReference>
<evidence type="ECO:0000259" key="4">
    <source>
        <dbReference type="PROSITE" id="PS50893"/>
    </source>
</evidence>
<organism evidence="5">
    <name type="scientific">Vecturithrix granuli</name>
    <dbReference type="NCBI Taxonomy" id="1499967"/>
    <lineage>
        <taxon>Bacteria</taxon>
        <taxon>Candidatus Moduliflexota</taxon>
        <taxon>Candidatus Vecturitrichia</taxon>
        <taxon>Candidatus Vecturitrichales</taxon>
        <taxon>Candidatus Vecturitrichaceae</taxon>
        <taxon>Candidatus Vecturithrix</taxon>
    </lineage>
</organism>
<dbReference type="InterPro" id="IPR003439">
    <property type="entry name" value="ABC_transporter-like_ATP-bd"/>
</dbReference>
<name>A0A081C6T8_VECG1</name>
<dbReference type="PROSITE" id="PS00211">
    <property type="entry name" value="ABC_TRANSPORTER_1"/>
    <property type="match status" value="1"/>
</dbReference>
<dbReference type="InterPro" id="IPR050093">
    <property type="entry name" value="ABC_SmlMolc_Importer"/>
</dbReference>
<dbReference type="FunFam" id="3.40.50.300:FF:000042">
    <property type="entry name" value="Maltose/maltodextrin ABC transporter, ATP-binding protein"/>
    <property type="match status" value="1"/>
</dbReference>
<gene>
    <name evidence="5" type="ORF">U27_00184</name>
</gene>
<dbReference type="AlphaFoldDB" id="A0A081C6T8"/>
<dbReference type="Pfam" id="PF08402">
    <property type="entry name" value="TOBE_2"/>
    <property type="match status" value="1"/>
</dbReference>
<reference evidence="5" key="1">
    <citation type="journal article" date="2015" name="PeerJ">
        <title>First genomic representation of candidate bacterial phylum KSB3 points to enhanced environmental sensing as a trigger of wastewater bulking.</title>
        <authorList>
            <person name="Sekiguchi Y."/>
            <person name="Ohashi A."/>
            <person name="Parks D.H."/>
            <person name="Yamauchi T."/>
            <person name="Tyson G.W."/>
            <person name="Hugenholtz P."/>
        </authorList>
    </citation>
    <scope>NUCLEOTIDE SEQUENCE [LARGE SCALE GENOMIC DNA]</scope>
</reference>
<dbReference type="GO" id="GO:0043190">
    <property type="term" value="C:ATP-binding cassette (ABC) transporter complex"/>
    <property type="evidence" value="ECO:0007669"/>
    <property type="project" value="InterPro"/>
</dbReference>
<evidence type="ECO:0000313" key="6">
    <source>
        <dbReference type="Proteomes" id="UP000030661"/>
    </source>
</evidence>
<proteinExistence type="predicted"/>
<keyword evidence="6" id="KW-1185">Reference proteome</keyword>
<dbReference type="SUPFAM" id="SSF50331">
    <property type="entry name" value="MOP-like"/>
    <property type="match status" value="1"/>
</dbReference>
<accession>A0A081C6T8</accession>
<dbReference type="PANTHER" id="PTHR42781:SF4">
    <property type="entry name" value="SPERMIDINE_PUTRESCINE IMPORT ATP-BINDING PROTEIN POTA"/>
    <property type="match status" value="1"/>
</dbReference>
<dbReference type="Pfam" id="PF00005">
    <property type="entry name" value="ABC_tran"/>
    <property type="match status" value="1"/>
</dbReference>
<dbReference type="InterPro" id="IPR017871">
    <property type="entry name" value="ABC_transporter-like_CS"/>
</dbReference>
<dbReference type="GO" id="GO:0005524">
    <property type="term" value="F:ATP binding"/>
    <property type="evidence" value="ECO:0007669"/>
    <property type="project" value="UniProtKB-KW"/>
</dbReference>
<dbReference type="InterPro" id="IPR008995">
    <property type="entry name" value="Mo/tungstate-bd_C_term_dom"/>
</dbReference>
<dbReference type="SMART" id="SM00382">
    <property type="entry name" value="AAA"/>
    <property type="match status" value="1"/>
</dbReference>
<protein>
    <submittedName>
        <fullName evidence="5">ABC transporter related</fullName>
    </submittedName>
</protein>
<keyword evidence="3" id="KW-0067">ATP-binding</keyword>
<dbReference type="STRING" id="1499967.U27_00184"/>
<keyword evidence="1" id="KW-0813">Transport</keyword>
<keyword evidence="2" id="KW-0547">Nucleotide-binding</keyword>
<dbReference type="SUPFAM" id="SSF52540">
    <property type="entry name" value="P-loop containing nucleoside triphosphate hydrolases"/>
    <property type="match status" value="1"/>
</dbReference>
<sequence length="360" mass="40314">MNTNSVHLKISDVSKRFGDVQALHNVSLNILKGSFTTFLGPSGCGKTTMLRTIAGFYEVDQGEIYIGDRLINQVPSHKRNAIMVFQDYALFPHMNIGENIAYGLKLQKLSDHEITAKVEKTMQYLGIQGLEKRIPGQISGGQQQRVALARALIMEPEVLLLDEPLSNLDAKLRMNIRAELRQLQKRLGITTIYVTHDQGEALALSDQIAVMNKGQIVQTGSPWEIYYTPVNTFVADFVGTANLLEGTVISKDSGSLKVAIDEIELRIDEPNETLAPNDAMTVCIRPETIEILDTIQDNPINTVKGEVLNYIFEGSHIRYWIKVGTRTFMVDVFDPSEKGIYAGEIFLRFHPGKIHILREE</sequence>
<dbReference type="Gene3D" id="3.40.50.300">
    <property type="entry name" value="P-loop containing nucleotide triphosphate hydrolases"/>
    <property type="match status" value="1"/>
</dbReference>
<dbReference type="PANTHER" id="PTHR42781">
    <property type="entry name" value="SPERMIDINE/PUTRESCINE IMPORT ATP-BINDING PROTEIN POTA"/>
    <property type="match status" value="1"/>
</dbReference>
<dbReference type="Proteomes" id="UP000030661">
    <property type="component" value="Unassembled WGS sequence"/>
</dbReference>
<dbReference type="InterPro" id="IPR013611">
    <property type="entry name" value="Transp-assoc_OB_typ2"/>
</dbReference>
<dbReference type="eggNOG" id="COG3842">
    <property type="taxonomic scope" value="Bacteria"/>
</dbReference>
<dbReference type="HOGENOM" id="CLU_000604_1_1_0"/>
<evidence type="ECO:0000313" key="5">
    <source>
        <dbReference type="EMBL" id="GAK60293.1"/>
    </source>
</evidence>
<evidence type="ECO:0000256" key="3">
    <source>
        <dbReference type="ARBA" id="ARBA00022840"/>
    </source>
</evidence>
<evidence type="ECO:0000256" key="2">
    <source>
        <dbReference type="ARBA" id="ARBA00022741"/>
    </source>
</evidence>
<dbReference type="GO" id="GO:0016887">
    <property type="term" value="F:ATP hydrolysis activity"/>
    <property type="evidence" value="ECO:0007669"/>
    <property type="project" value="InterPro"/>
</dbReference>
<dbReference type="InterPro" id="IPR003593">
    <property type="entry name" value="AAA+_ATPase"/>
</dbReference>
<dbReference type="PROSITE" id="PS50893">
    <property type="entry name" value="ABC_TRANSPORTER_2"/>
    <property type="match status" value="1"/>
</dbReference>
<dbReference type="Gene3D" id="2.40.50.100">
    <property type="match status" value="1"/>
</dbReference>
<dbReference type="EMBL" id="DF820472">
    <property type="protein sequence ID" value="GAK60293.1"/>
    <property type="molecule type" value="Genomic_DNA"/>
</dbReference>
<evidence type="ECO:0000256" key="1">
    <source>
        <dbReference type="ARBA" id="ARBA00022448"/>
    </source>
</evidence>
<feature type="domain" description="ABC transporter" evidence="4">
    <location>
        <begin position="8"/>
        <end position="238"/>
    </location>
</feature>
<dbReference type="GO" id="GO:0140359">
    <property type="term" value="F:ABC-type transporter activity"/>
    <property type="evidence" value="ECO:0007669"/>
    <property type="project" value="UniProtKB-ARBA"/>
</dbReference>